<evidence type="ECO:0000256" key="2">
    <source>
        <dbReference type="SAM" id="Phobius"/>
    </source>
</evidence>
<name>A0A0M2PVB0_PROHO</name>
<feature type="compositionally biased region" description="Low complexity" evidence="1">
    <location>
        <begin position="257"/>
        <end position="285"/>
    </location>
</feature>
<feature type="transmembrane region" description="Helical" evidence="2">
    <location>
        <begin position="36"/>
        <end position="57"/>
    </location>
</feature>
<keyword evidence="2" id="KW-1133">Transmembrane helix</keyword>
<evidence type="ECO:0000256" key="1">
    <source>
        <dbReference type="SAM" id="MobiDB-lite"/>
    </source>
</evidence>
<dbReference type="Proteomes" id="UP000034681">
    <property type="component" value="Unassembled WGS sequence"/>
</dbReference>
<keyword evidence="2" id="KW-0812">Transmembrane</keyword>
<organism evidence="3 4">
    <name type="scientific">Prochlorothrix hollandica PCC 9006 = CALU 1027</name>
    <dbReference type="NCBI Taxonomy" id="317619"/>
    <lineage>
        <taxon>Bacteria</taxon>
        <taxon>Bacillati</taxon>
        <taxon>Cyanobacteriota</taxon>
        <taxon>Cyanophyceae</taxon>
        <taxon>Prochlorotrichales</taxon>
        <taxon>Prochlorotrichaceae</taxon>
        <taxon>Prochlorothrix</taxon>
    </lineage>
</organism>
<feature type="region of interest" description="Disordered" evidence="1">
    <location>
        <begin position="75"/>
        <end position="102"/>
    </location>
</feature>
<evidence type="ECO:0008006" key="5">
    <source>
        <dbReference type="Google" id="ProtNLM"/>
    </source>
</evidence>
<proteinExistence type="predicted"/>
<sequence length="417" mass="44318">MQGLSLALGLGGLLIFLLSNFSPSLSLTFLGFVSRPLPLVVWMALATVAGSITAVVWQGLFQGASQGAVQVIRPRSQPSPLRSDAAETRRGRTGGSWVRDAQFVEPWDEDEAVLDNWVNGGTPSPSPASEARSSARSSPWQRVVEATAAVVTPGGTSGESSPKARSQPTPNPAPPRTQNNPSQGSTPSDTGNPEDWDDWGDRPNPDNDWADLDREGSASGAPPSVNAANADSLTTDDPDRTPGSTGATEQREDPKVQAPRQASRQASRQAPSQTSSQSSDPTAGSDRPRADRPPADRSSGRSYEAPQPPPTVQRSGSGYSYRYTSSRRGRTQAAEPAPPAAARDRPPSPPAYLNNPQAGQPDAIYDVDYRVIIPPQDSAPPAPEGGNRDRRPPTPDSPGRSSRPPNDDWDWDGSQNW</sequence>
<feature type="compositionally biased region" description="Basic and acidic residues" evidence="1">
    <location>
        <begin position="286"/>
        <end position="299"/>
    </location>
</feature>
<keyword evidence="4" id="KW-1185">Reference proteome</keyword>
<comment type="caution">
    <text evidence="3">The sequence shown here is derived from an EMBL/GenBank/DDBJ whole genome shotgun (WGS) entry which is preliminary data.</text>
</comment>
<dbReference type="AlphaFoldDB" id="A0A0M2PVB0"/>
<evidence type="ECO:0000313" key="3">
    <source>
        <dbReference type="EMBL" id="KKI98608.1"/>
    </source>
</evidence>
<keyword evidence="2" id="KW-0472">Membrane</keyword>
<dbReference type="EMBL" id="AJTX02000007">
    <property type="protein sequence ID" value="KKI98608.1"/>
    <property type="molecule type" value="Genomic_DNA"/>
</dbReference>
<feature type="region of interest" description="Disordered" evidence="1">
    <location>
        <begin position="115"/>
        <end position="417"/>
    </location>
</feature>
<feature type="compositionally biased region" description="Polar residues" evidence="1">
    <location>
        <begin position="176"/>
        <end position="191"/>
    </location>
</feature>
<gene>
    <name evidence="3" type="ORF">PROH_17135</name>
</gene>
<accession>A0A0M2PVB0</accession>
<feature type="compositionally biased region" description="Low complexity" evidence="1">
    <location>
        <begin position="127"/>
        <end position="139"/>
    </location>
</feature>
<feature type="compositionally biased region" description="Polar residues" evidence="1">
    <location>
        <begin position="158"/>
        <end position="168"/>
    </location>
</feature>
<feature type="compositionally biased region" description="Low complexity" evidence="1">
    <location>
        <begin position="314"/>
        <end position="324"/>
    </location>
</feature>
<feature type="compositionally biased region" description="Polar residues" evidence="1">
    <location>
        <begin position="226"/>
        <end position="235"/>
    </location>
</feature>
<protein>
    <recommendedName>
        <fullName evidence="5">Lipopolysaccharide assembly protein A domain-containing protein</fullName>
    </recommendedName>
</protein>
<feature type="compositionally biased region" description="Basic and acidic residues" evidence="1">
    <location>
        <begin position="199"/>
        <end position="216"/>
    </location>
</feature>
<reference evidence="3" key="1">
    <citation type="submission" date="2012-04" db="EMBL/GenBank/DDBJ databases">
        <authorList>
            <person name="Borisov I.G."/>
            <person name="Ivanikova N.V."/>
            <person name="Pinevich A.V."/>
        </authorList>
    </citation>
    <scope>NUCLEOTIDE SEQUENCE</scope>
    <source>
        <strain evidence="3">CALU 1027</strain>
    </source>
</reference>
<evidence type="ECO:0000313" key="4">
    <source>
        <dbReference type="Proteomes" id="UP000034681"/>
    </source>
</evidence>